<dbReference type="Proteomes" id="UP001500067">
    <property type="component" value="Unassembled WGS sequence"/>
</dbReference>
<sequence length="284" mass="32286">MPVIEERYDQNKIDSLKRYLKREAEKGRTRDYEIIVDGFKVVSRTNDVEEFDDYEDEIQDNTRNIAILIYDGAGTNRNTRYSFSLNQDNASPIPAKPINGIGGLGEIDEIIQQKLEEKDRDYKITALEKELEETQQQLTEAEDYHRQLQERIKELETEVAAKPKPNAINLQLGEIGAALVGNLVKKNMPQISGLLNGLMGTPEAPPAQTLTEPEMEATFQKQDAQATSQFTEQQLRHLKNIEMMEAAFTTDQLQIVIAIIQKLMGSPEQVIPVAQFLNLDKEHE</sequence>
<protein>
    <submittedName>
        <fullName evidence="2">Uncharacterized protein</fullName>
    </submittedName>
</protein>
<proteinExistence type="predicted"/>
<evidence type="ECO:0000313" key="3">
    <source>
        <dbReference type="Proteomes" id="UP001500067"/>
    </source>
</evidence>
<keyword evidence="3" id="KW-1185">Reference proteome</keyword>
<accession>A0ABP8NKG4</accession>
<reference evidence="3" key="1">
    <citation type="journal article" date="2019" name="Int. J. Syst. Evol. Microbiol.">
        <title>The Global Catalogue of Microorganisms (GCM) 10K type strain sequencing project: providing services to taxonomists for standard genome sequencing and annotation.</title>
        <authorList>
            <consortium name="The Broad Institute Genomics Platform"/>
            <consortium name="The Broad Institute Genome Sequencing Center for Infectious Disease"/>
            <person name="Wu L."/>
            <person name="Ma J."/>
        </authorList>
    </citation>
    <scope>NUCLEOTIDE SEQUENCE [LARGE SCALE GENOMIC DNA]</scope>
    <source>
        <strain evidence="3">JCM 32105</strain>
    </source>
</reference>
<dbReference type="RefSeq" id="WP_345083912.1">
    <property type="nucleotide sequence ID" value="NZ_BAABFA010000019.1"/>
</dbReference>
<gene>
    <name evidence="2" type="ORF">GCM10023093_26010</name>
</gene>
<comment type="caution">
    <text evidence="2">The sequence shown here is derived from an EMBL/GenBank/DDBJ whole genome shotgun (WGS) entry which is preliminary data.</text>
</comment>
<organism evidence="2 3">
    <name type="scientific">Nemorincola caseinilytica</name>
    <dbReference type="NCBI Taxonomy" id="2054315"/>
    <lineage>
        <taxon>Bacteria</taxon>
        <taxon>Pseudomonadati</taxon>
        <taxon>Bacteroidota</taxon>
        <taxon>Chitinophagia</taxon>
        <taxon>Chitinophagales</taxon>
        <taxon>Chitinophagaceae</taxon>
        <taxon>Nemorincola</taxon>
    </lineage>
</organism>
<feature type="coiled-coil region" evidence="1">
    <location>
        <begin position="124"/>
        <end position="158"/>
    </location>
</feature>
<name>A0ABP8NKG4_9BACT</name>
<dbReference type="EMBL" id="BAABFA010000019">
    <property type="protein sequence ID" value="GAA4468427.1"/>
    <property type="molecule type" value="Genomic_DNA"/>
</dbReference>
<keyword evidence="1" id="KW-0175">Coiled coil</keyword>
<evidence type="ECO:0000313" key="2">
    <source>
        <dbReference type="EMBL" id="GAA4468427.1"/>
    </source>
</evidence>
<evidence type="ECO:0000256" key="1">
    <source>
        <dbReference type="SAM" id="Coils"/>
    </source>
</evidence>